<sequence>MEHGLSFVSKPYTTANALSSHIRSKISTIPRITSNHAAPPPRRGKRSKKGKKNSRSKSPRPQVPAPDKVAATESKKENLQPVEVPDKMSFNFSDLRSSDGGDITPIKQSYSPSHTSTSSLNVVPLTPSPPSTHPPYTPIQTSLTYLTSSYELLQTSSSTRPYLSSLLKKTSTLTTTASNYVLSKAPQKISQHINSTLPEKIDSFVSPYISSCVTLSSSTYSSASETVKVLKVVEPVVKVCAKVLPIETTKRLSVWLGKKVWEYKSGTRVEC</sequence>
<accession>A0A9W7ENM6</accession>
<gene>
    <name evidence="2" type="ORF">TrVE_jg5141</name>
</gene>
<proteinExistence type="predicted"/>
<evidence type="ECO:0000313" key="3">
    <source>
        <dbReference type="Proteomes" id="UP001165160"/>
    </source>
</evidence>
<comment type="caution">
    <text evidence="2">The sequence shown here is derived from an EMBL/GenBank/DDBJ whole genome shotgun (WGS) entry which is preliminary data.</text>
</comment>
<evidence type="ECO:0000256" key="1">
    <source>
        <dbReference type="SAM" id="MobiDB-lite"/>
    </source>
</evidence>
<reference evidence="3" key="1">
    <citation type="journal article" date="2023" name="Commun. Biol.">
        <title>Genome analysis of Parmales, the sister group of diatoms, reveals the evolutionary specialization of diatoms from phago-mixotrophs to photoautotrophs.</title>
        <authorList>
            <person name="Ban H."/>
            <person name="Sato S."/>
            <person name="Yoshikawa S."/>
            <person name="Yamada K."/>
            <person name="Nakamura Y."/>
            <person name="Ichinomiya M."/>
            <person name="Sato N."/>
            <person name="Blanc-Mathieu R."/>
            <person name="Endo H."/>
            <person name="Kuwata A."/>
            <person name="Ogata H."/>
        </authorList>
    </citation>
    <scope>NUCLEOTIDE SEQUENCE [LARGE SCALE GENOMIC DNA]</scope>
    <source>
        <strain evidence="3">NIES 3699</strain>
    </source>
</reference>
<feature type="compositionally biased region" description="Polar residues" evidence="1">
    <location>
        <begin position="21"/>
        <end position="36"/>
    </location>
</feature>
<dbReference type="AlphaFoldDB" id="A0A9W7ENM6"/>
<dbReference type="Proteomes" id="UP001165160">
    <property type="component" value="Unassembled WGS sequence"/>
</dbReference>
<name>A0A9W7ENM6_9STRA</name>
<protein>
    <submittedName>
        <fullName evidence="2">Uncharacterized protein</fullName>
    </submittedName>
</protein>
<dbReference type="EMBL" id="BRXX01000037">
    <property type="protein sequence ID" value="GMH84380.1"/>
    <property type="molecule type" value="Genomic_DNA"/>
</dbReference>
<feature type="compositionally biased region" description="Basic residues" evidence="1">
    <location>
        <begin position="42"/>
        <end position="58"/>
    </location>
</feature>
<feature type="region of interest" description="Disordered" evidence="1">
    <location>
        <begin position="21"/>
        <end position="122"/>
    </location>
</feature>
<organism evidence="2 3">
    <name type="scientific">Triparma verrucosa</name>
    <dbReference type="NCBI Taxonomy" id="1606542"/>
    <lineage>
        <taxon>Eukaryota</taxon>
        <taxon>Sar</taxon>
        <taxon>Stramenopiles</taxon>
        <taxon>Ochrophyta</taxon>
        <taxon>Bolidophyceae</taxon>
        <taxon>Parmales</taxon>
        <taxon>Triparmaceae</taxon>
        <taxon>Triparma</taxon>
    </lineage>
</organism>
<keyword evidence="3" id="KW-1185">Reference proteome</keyword>
<feature type="compositionally biased region" description="Low complexity" evidence="1">
    <location>
        <begin position="109"/>
        <end position="119"/>
    </location>
</feature>
<evidence type="ECO:0000313" key="2">
    <source>
        <dbReference type="EMBL" id="GMH84380.1"/>
    </source>
</evidence>